<dbReference type="EMBL" id="JAFCMP010000046">
    <property type="protein sequence ID" value="KAG5189760.1"/>
    <property type="molecule type" value="Genomic_DNA"/>
</dbReference>
<organism evidence="3 4">
    <name type="scientific">Tribonema minus</name>
    <dbReference type="NCBI Taxonomy" id="303371"/>
    <lineage>
        <taxon>Eukaryota</taxon>
        <taxon>Sar</taxon>
        <taxon>Stramenopiles</taxon>
        <taxon>Ochrophyta</taxon>
        <taxon>PX clade</taxon>
        <taxon>Xanthophyceae</taxon>
        <taxon>Tribonematales</taxon>
        <taxon>Tribonemataceae</taxon>
        <taxon>Tribonema</taxon>
    </lineage>
</organism>
<gene>
    <name evidence="3" type="ORF">JKP88DRAFT_301243</name>
</gene>
<keyword evidence="2" id="KW-1133">Transmembrane helix</keyword>
<evidence type="ECO:0000313" key="3">
    <source>
        <dbReference type="EMBL" id="KAG5189760.1"/>
    </source>
</evidence>
<protein>
    <submittedName>
        <fullName evidence="3">Uncharacterized protein</fullName>
    </submittedName>
</protein>
<keyword evidence="2" id="KW-0812">Transmembrane</keyword>
<dbReference type="AlphaFoldDB" id="A0A836CKB0"/>
<feature type="compositionally biased region" description="Acidic residues" evidence="1">
    <location>
        <begin position="678"/>
        <end position="714"/>
    </location>
</feature>
<dbReference type="OrthoDB" id="49083at2759"/>
<feature type="transmembrane region" description="Helical" evidence="2">
    <location>
        <begin position="362"/>
        <end position="385"/>
    </location>
</feature>
<evidence type="ECO:0000256" key="1">
    <source>
        <dbReference type="SAM" id="MobiDB-lite"/>
    </source>
</evidence>
<evidence type="ECO:0000313" key="4">
    <source>
        <dbReference type="Proteomes" id="UP000664859"/>
    </source>
</evidence>
<feature type="region of interest" description="Disordered" evidence="1">
    <location>
        <begin position="674"/>
        <end position="717"/>
    </location>
</feature>
<reference evidence="3" key="1">
    <citation type="submission" date="2021-02" db="EMBL/GenBank/DDBJ databases">
        <title>First Annotated Genome of the Yellow-green Alga Tribonema minus.</title>
        <authorList>
            <person name="Mahan K.M."/>
        </authorList>
    </citation>
    <scope>NUCLEOTIDE SEQUENCE</scope>
    <source>
        <strain evidence="3">UTEX B ZZ1240</strain>
    </source>
</reference>
<proteinExistence type="predicted"/>
<dbReference type="Proteomes" id="UP000664859">
    <property type="component" value="Unassembled WGS sequence"/>
</dbReference>
<sequence>MDVREYDADRGGEVGVGEQDEGLVIIVKASSLASQHRFIGAITTMLSSNRPRTIVAVYGPTADRKTLRNWITHLLDEDVELMPGLPDDILEHLGMRRAVTRNSVVMDERGMTAAMFMTARAAAQQQASPPPIQPPMAQPVINVDDDDDNVMEDEVGEMPTLDDVSGTITNALRLAIIDTAHGTTLLDLAMQTFDYERGMESFYNVLVTGESAHMTQRLFGGGKMQSRKTVQIVVFYMVAYMLDVVVLSINHYIKCRTNLFNNMEGDLSMPEDQRPEGYLQAIRKADPVNFKDLRCTTYTGTKNFFLNDLKSIKRNRRGIISIANTTNQLDNAKTIILDINTRYTIVMDEADALKRKKITKMAAAMASLLTTGVLLATFSVTGTLLPKLAAVATDKYCGYDMFRPLNDPATGKKVFLMPRELQKDDFYFNDKVKIMVDSLIATPMGIMPFMVTGSVNVPGNMRDVADNIMNKPEYRNKLAAIVSTGGETIRARFVDDPDWHTLKKSSLQHAIKEVERKAMSFRSDDRVPTHAIVSIGMGHTMEAVAQALSRACGYCKPQLQANRVDHITILTLPIDYDTTIACDVFMNELRDKLDAGMTLAQAWSDEYSALASIFMGRGDTPSRKVGLGEDMGPRMRDMISFEKLTRRQRLQMPGLQYLRDMEAAAKAAARAAKAAEDASYDEEDDYDGEDFDEYGDDEAGELGDAAEGESEEESSGYAGARTLARLFRQADPYYYIDQDEYAGAIPHGDKYVEGYVLDRNGQGIGCMTRI</sequence>
<keyword evidence="2" id="KW-0472">Membrane</keyword>
<keyword evidence="4" id="KW-1185">Reference proteome</keyword>
<evidence type="ECO:0000256" key="2">
    <source>
        <dbReference type="SAM" id="Phobius"/>
    </source>
</evidence>
<name>A0A836CKB0_9STRA</name>
<feature type="transmembrane region" description="Helical" evidence="2">
    <location>
        <begin position="233"/>
        <end position="253"/>
    </location>
</feature>
<comment type="caution">
    <text evidence="3">The sequence shown here is derived from an EMBL/GenBank/DDBJ whole genome shotgun (WGS) entry which is preliminary data.</text>
</comment>
<accession>A0A836CKB0</accession>